<dbReference type="STRING" id="463014.BAU07_10880"/>
<evidence type="ECO:0000259" key="7">
    <source>
        <dbReference type="PROSITE" id="PS51826"/>
    </source>
</evidence>
<organism evidence="8 9">
    <name type="scientific">Bordetella flabilis</name>
    <dbReference type="NCBI Taxonomy" id="463014"/>
    <lineage>
        <taxon>Bacteria</taxon>
        <taxon>Pseudomonadati</taxon>
        <taxon>Pseudomonadota</taxon>
        <taxon>Betaproteobacteria</taxon>
        <taxon>Burkholderiales</taxon>
        <taxon>Alcaligenaceae</taxon>
        <taxon>Bordetella</taxon>
    </lineage>
</organism>
<dbReference type="EMBL" id="CP016172">
    <property type="protein sequence ID" value="ANN77541.1"/>
    <property type="molecule type" value="Genomic_DNA"/>
</dbReference>
<dbReference type="GO" id="GO:0045254">
    <property type="term" value="C:pyruvate dehydrogenase complex"/>
    <property type="evidence" value="ECO:0007669"/>
    <property type="project" value="InterPro"/>
</dbReference>
<dbReference type="PANTHER" id="PTHR23151:SF90">
    <property type="entry name" value="DIHYDROLIPOYLLYSINE-RESIDUE ACETYLTRANSFERASE COMPONENT OF PYRUVATE DEHYDROGENASE COMPLEX, MITOCHONDRIAL-RELATED"/>
    <property type="match status" value="1"/>
</dbReference>
<dbReference type="SUPFAM" id="SSF47005">
    <property type="entry name" value="Peripheral subunit-binding domain of 2-oxo acid dehydrogenase complex"/>
    <property type="match status" value="1"/>
</dbReference>
<dbReference type="Proteomes" id="UP000091926">
    <property type="component" value="Chromosome"/>
</dbReference>
<dbReference type="RefSeq" id="WP_066657281.1">
    <property type="nucleotide sequence ID" value="NZ_CBCSCL010000006.1"/>
</dbReference>
<evidence type="ECO:0000256" key="4">
    <source>
        <dbReference type="RuleBase" id="RU003423"/>
    </source>
</evidence>
<dbReference type="InterPro" id="IPR045257">
    <property type="entry name" value="E2/Pdx1"/>
</dbReference>
<dbReference type="InterPro" id="IPR000089">
    <property type="entry name" value="Biotin_lipoyl"/>
</dbReference>
<keyword evidence="4" id="KW-0012">Acyltransferase</keyword>
<evidence type="ECO:0000256" key="3">
    <source>
        <dbReference type="ARBA" id="ARBA00022823"/>
    </source>
</evidence>
<dbReference type="InterPro" id="IPR023213">
    <property type="entry name" value="CAT-like_dom_sf"/>
</dbReference>
<dbReference type="PROSITE" id="PS50968">
    <property type="entry name" value="BIOTINYL_LIPOYL"/>
    <property type="match status" value="1"/>
</dbReference>
<keyword evidence="3 4" id="KW-0450">Lipoyl</keyword>
<dbReference type="SUPFAM" id="SSF51230">
    <property type="entry name" value="Single hybrid motif"/>
    <property type="match status" value="1"/>
</dbReference>
<name>A0A193GDK9_9BORD</name>
<dbReference type="PROSITE" id="PS00189">
    <property type="entry name" value="LIPOYL"/>
    <property type="match status" value="1"/>
</dbReference>
<evidence type="ECO:0000256" key="2">
    <source>
        <dbReference type="ARBA" id="ARBA00007317"/>
    </source>
</evidence>
<dbReference type="SUPFAM" id="SSF52777">
    <property type="entry name" value="CoA-dependent acyltransferases"/>
    <property type="match status" value="1"/>
</dbReference>
<dbReference type="OrthoDB" id="2086224at2"/>
<dbReference type="Gene3D" id="4.10.320.10">
    <property type="entry name" value="E3-binding domain"/>
    <property type="match status" value="1"/>
</dbReference>
<keyword evidence="4" id="KW-0808">Transferase</keyword>
<keyword evidence="9" id="KW-1185">Reference proteome</keyword>
<dbReference type="GO" id="GO:0006086">
    <property type="term" value="P:pyruvate decarboxylation to acetyl-CoA"/>
    <property type="evidence" value="ECO:0007669"/>
    <property type="project" value="InterPro"/>
</dbReference>
<evidence type="ECO:0000256" key="1">
    <source>
        <dbReference type="ARBA" id="ARBA00001938"/>
    </source>
</evidence>
<evidence type="ECO:0000259" key="6">
    <source>
        <dbReference type="PROSITE" id="PS50968"/>
    </source>
</evidence>
<dbReference type="AlphaFoldDB" id="A0A193GDK9"/>
<gene>
    <name evidence="8" type="ORF">BAU07_10880</name>
</gene>
<accession>A0A193GDK9</accession>
<evidence type="ECO:0000313" key="9">
    <source>
        <dbReference type="Proteomes" id="UP000091926"/>
    </source>
</evidence>
<feature type="domain" description="Lipoyl-binding" evidence="6">
    <location>
        <begin position="2"/>
        <end position="77"/>
    </location>
</feature>
<dbReference type="KEGG" id="bfz:BAU07_10880"/>
<protein>
    <recommendedName>
        <fullName evidence="4">Dihydrolipoamide acetyltransferase component of pyruvate dehydrogenase complex</fullName>
        <ecNumber evidence="4">2.3.1.-</ecNumber>
    </recommendedName>
</protein>
<comment type="cofactor">
    <cofactor evidence="1 4">
        <name>(R)-lipoate</name>
        <dbReference type="ChEBI" id="CHEBI:83088"/>
    </cofactor>
</comment>
<feature type="domain" description="Peripheral subunit-binding (PSBD)" evidence="7">
    <location>
        <begin position="160"/>
        <end position="197"/>
    </location>
</feature>
<dbReference type="PANTHER" id="PTHR23151">
    <property type="entry name" value="DIHYDROLIPOAMIDE ACETYL/SUCCINYL-TRANSFERASE-RELATED"/>
    <property type="match status" value="1"/>
</dbReference>
<dbReference type="InterPro" id="IPR011053">
    <property type="entry name" value="Single_hybrid_motif"/>
</dbReference>
<comment type="similarity">
    <text evidence="2 4">Belongs to the 2-oxoacid dehydrogenase family.</text>
</comment>
<feature type="compositionally biased region" description="Pro residues" evidence="5">
    <location>
        <begin position="133"/>
        <end position="145"/>
    </location>
</feature>
<dbReference type="InterPro" id="IPR036625">
    <property type="entry name" value="E3-bd_dom_sf"/>
</dbReference>
<dbReference type="Gene3D" id="3.30.559.10">
    <property type="entry name" value="Chloramphenicol acetyltransferase-like domain"/>
    <property type="match status" value="1"/>
</dbReference>
<sequence length="431" mass="44750">MAKLVSMPAVSANAEHAVLVEWNVKEGDEVRAGDTLGGIETDKAVVDLEAEDDGVVGRLLVEPGARVAVGAPLAVLLAPGDSDAEVDVLLGAADGAAAAGADQAAASATLVAAPSQDSAPQSRAVPANGAVPPARPAPAPQPPGDAPAAGPDEREARRIFASPVARRLAREAGLALDALQGSGPDGRIVKRDIEQQLKAGATEPDAVFDLVPHTPMRLAIARRLTESKTTIPHFYLRGLCRADELDALRTRLNAVAPRKLSFNDLIVRAAACALRDVPDMNVTWGPDALRRHRHPDIAVAVATEGGLITPIVRGADGLGVAELGRVVAALVDRARAGRLAPADYEGGTFGISNLGTHGVMDFAAIINPPQSAMLAVGALVREAVVVGDTVQPGLVMRYTLSVDHRAIDGALAARWLARFTHYMEQPLAMLV</sequence>
<dbReference type="EC" id="2.3.1.-" evidence="4"/>
<dbReference type="Pfam" id="PF00364">
    <property type="entry name" value="Biotin_lipoyl"/>
    <property type="match status" value="1"/>
</dbReference>
<dbReference type="InterPro" id="IPR003016">
    <property type="entry name" value="2-oxoA_DH_lipoyl-BS"/>
</dbReference>
<evidence type="ECO:0000313" key="8">
    <source>
        <dbReference type="EMBL" id="ANN77541.1"/>
    </source>
</evidence>
<feature type="region of interest" description="Disordered" evidence="5">
    <location>
        <begin position="112"/>
        <end position="152"/>
    </location>
</feature>
<evidence type="ECO:0000256" key="5">
    <source>
        <dbReference type="SAM" id="MobiDB-lite"/>
    </source>
</evidence>
<dbReference type="Pfam" id="PF02817">
    <property type="entry name" value="E3_binding"/>
    <property type="match status" value="1"/>
</dbReference>
<dbReference type="InterPro" id="IPR004167">
    <property type="entry name" value="PSBD"/>
</dbReference>
<dbReference type="GO" id="GO:0016746">
    <property type="term" value="F:acyltransferase activity"/>
    <property type="evidence" value="ECO:0007669"/>
    <property type="project" value="UniProtKB-KW"/>
</dbReference>
<dbReference type="Pfam" id="PF00198">
    <property type="entry name" value="2-oxoacid_dh"/>
    <property type="match status" value="1"/>
</dbReference>
<dbReference type="CDD" id="cd06849">
    <property type="entry name" value="lipoyl_domain"/>
    <property type="match status" value="1"/>
</dbReference>
<dbReference type="Gene3D" id="2.40.50.100">
    <property type="match status" value="1"/>
</dbReference>
<proteinExistence type="inferred from homology"/>
<dbReference type="InterPro" id="IPR001078">
    <property type="entry name" value="2-oxoacid_DH_actylTfrase"/>
</dbReference>
<reference evidence="8 9" key="1">
    <citation type="submission" date="2016-06" db="EMBL/GenBank/DDBJ databases">
        <title>Complete genome sequences of Bordetella bronchialis and Bordetella flabilis.</title>
        <authorList>
            <person name="LiPuma J.J."/>
            <person name="Spilker T."/>
        </authorList>
    </citation>
    <scope>NUCLEOTIDE SEQUENCE [LARGE SCALE GENOMIC DNA]</scope>
    <source>
        <strain evidence="8 9">AU10664</strain>
    </source>
</reference>
<dbReference type="PROSITE" id="PS51826">
    <property type="entry name" value="PSBD"/>
    <property type="match status" value="1"/>
</dbReference>